<feature type="transmembrane region" description="Helical" evidence="7">
    <location>
        <begin position="150"/>
        <end position="172"/>
    </location>
</feature>
<dbReference type="InterPro" id="IPR000515">
    <property type="entry name" value="MetI-like"/>
</dbReference>
<dbReference type="InterPro" id="IPR035906">
    <property type="entry name" value="MetI-like_sf"/>
</dbReference>
<dbReference type="EMBL" id="CP121646">
    <property type="protein sequence ID" value="WFU62852.1"/>
    <property type="molecule type" value="Genomic_DNA"/>
</dbReference>
<evidence type="ECO:0000256" key="5">
    <source>
        <dbReference type="ARBA" id="ARBA00022989"/>
    </source>
</evidence>
<dbReference type="CDD" id="cd06261">
    <property type="entry name" value="TM_PBP2"/>
    <property type="match status" value="1"/>
</dbReference>
<reference evidence="9 10" key="1">
    <citation type="submission" date="2023-04" db="EMBL/GenBank/DDBJ databases">
        <title>Australian commercial rhizobial inoculants.</title>
        <authorList>
            <person name="Kohlmeier M.G."/>
            <person name="O'Hara G.W."/>
            <person name="Colombi E."/>
            <person name="Ramsay J.P."/>
            <person name="Terpolilli J."/>
        </authorList>
    </citation>
    <scope>NUCLEOTIDE SEQUENCE [LARGE SCALE GENOMIC DNA]</scope>
    <source>
        <strain evidence="9 10">CB627</strain>
    </source>
</reference>
<keyword evidence="10" id="KW-1185">Reference proteome</keyword>
<dbReference type="RefSeq" id="WP_310885465.1">
    <property type="nucleotide sequence ID" value="NZ_CP121646.1"/>
</dbReference>
<evidence type="ECO:0000256" key="3">
    <source>
        <dbReference type="ARBA" id="ARBA00022475"/>
    </source>
</evidence>
<keyword evidence="4 7" id="KW-0812">Transmembrane</keyword>
<evidence type="ECO:0000313" key="10">
    <source>
        <dbReference type="Proteomes" id="UP001221546"/>
    </source>
</evidence>
<feature type="transmembrane region" description="Helical" evidence="7">
    <location>
        <begin position="47"/>
        <end position="70"/>
    </location>
</feature>
<name>A0ABY8JBS9_9BRAD</name>
<accession>A0ABY8JBS9</accession>
<dbReference type="PANTHER" id="PTHR30183">
    <property type="entry name" value="MOLYBDENUM TRANSPORT SYSTEM PERMEASE PROTEIN MODB"/>
    <property type="match status" value="1"/>
</dbReference>
<keyword evidence="5 7" id="KW-1133">Transmembrane helix</keyword>
<dbReference type="Proteomes" id="UP001221546">
    <property type="component" value="Chromosome"/>
</dbReference>
<proteinExistence type="predicted"/>
<keyword evidence="6 7" id="KW-0472">Membrane</keyword>
<evidence type="ECO:0000256" key="2">
    <source>
        <dbReference type="ARBA" id="ARBA00022448"/>
    </source>
</evidence>
<organism evidence="9 10">
    <name type="scientific">Bradyrhizobium brasilense</name>
    <dbReference type="NCBI Taxonomy" id="1419277"/>
    <lineage>
        <taxon>Bacteria</taxon>
        <taxon>Pseudomonadati</taxon>
        <taxon>Pseudomonadota</taxon>
        <taxon>Alphaproteobacteria</taxon>
        <taxon>Hyphomicrobiales</taxon>
        <taxon>Nitrobacteraceae</taxon>
        <taxon>Bradyrhizobium</taxon>
    </lineage>
</organism>
<feature type="transmembrane region" description="Helical" evidence="7">
    <location>
        <begin position="90"/>
        <end position="109"/>
    </location>
</feature>
<dbReference type="Gene3D" id="1.10.3720.10">
    <property type="entry name" value="MetI-like"/>
    <property type="match status" value="1"/>
</dbReference>
<evidence type="ECO:0000256" key="7">
    <source>
        <dbReference type="SAM" id="Phobius"/>
    </source>
</evidence>
<keyword evidence="2" id="KW-0813">Transport</keyword>
<evidence type="ECO:0000256" key="1">
    <source>
        <dbReference type="ARBA" id="ARBA00004651"/>
    </source>
</evidence>
<dbReference type="SUPFAM" id="SSF161098">
    <property type="entry name" value="MetI-like"/>
    <property type="match status" value="1"/>
</dbReference>
<gene>
    <name evidence="9" type="ORF">QA636_36385</name>
</gene>
<feature type="transmembrane region" description="Helical" evidence="7">
    <location>
        <begin position="12"/>
        <end position="35"/>
    </location>
</feature>
<dbReference type="PANTHER" id="PTHR30183:SF8">
    <property type="entry name" value="MOLYBDENUM TRANSPORT SYSTEM PERMEASE"/>
    <property type="match status" value="1"/>
</dbReference>
<keyword evidence="3" id="KW-1003">Cell membrane</keyword>
<feature type="domain" description="ABC transmembrane type-1" evidence="8">
    <location>
        <begin position="12"/>
        <end position="218"/>
    </location>
</feature>
<evidence type="ECO:0000259" key="8">
    <source>
        <dbReference type="PROSITE" id="PS50928"/>
    </source>
</evidence>
<feature type="transmembrane region" description="Helical" evidence="7">
    <location>
        <begin position="198"/>
        <end position="219"/>
    </location>
</feature>
<evidence type="ECO:0000313" key="9">
    <source>
        <dbReference type="EMBL" id="WFU62852.1"/>
    </source>
</evidence>
<evidence type="ECO:0000256" key="6">
    <source>
        <dbReference type="ARBA" id="ARBA00023136"/>
    </source>
</evidence>
<sequence length="228" mass="24082">MDALSPEIWQSVALTIELASVTTTILLVVGAPLAWWLARSKTVLSQAVATIVALPLVLPPTALGFCVLVLLGPNGPGGLLASFWGEHTLAFTFAGIVIGSVLSALPLVVQPIRNAFVATGELPLDVVASQRGSALYDFITIGLPLARFELFKAGVVGFAHTIGTFGVVMMIGGNIPGHTKVLSAYVIDYVQASRWREASWVAGGMVMFAIAVILTLTLIDKRCPRRST</sequence>
<evidence type="ECO:0000256" key="4">
    <source>
        <dbReference type="ARBA" id="ARBA00022692"/>
    </source>
</evidence>
<comment type="subcellular location">
    <subcellularLocation>
        <location evidence="1">Cell membrane</location>
        <topology evidence="1">Multi-pass membrane protein</topology>
    </subcellularLocation>
</comment>
<protein>
    <submittedName>
        <fullName evidence="9">Molybdenum ABC transporter permease</fullName>
    </submittedName>
</protein>
<dbReference type="PROSITE" id="PS50928">
    <property type="entry name" value="ABC_TM1"/>
    <property type="match status" value="1"/>
</dbReference>